<accession>A0A5T1IWM2</accession>
<dbReference type="InterPro" id="IPR029044">
    <property type="entry name" value="Nucleotide-diphossugar_trans"/>
</dbReference>
<dbReference type="Pfam" id="PF05704">
    <property type="entry name" value="Caps_synth"/>
    <property type="match status" value="1"/>
</dbReference>
<protein>
    <submittedName>
        <fullName evidence="1">Capsular biosynthesis protein</fullName>
    </submittedName>
</protein>
<dbReference type="SUPFAM" id="SSF53448">
    <property type="entry name" value="Nucleotide-diphospho-sugar transferases"/>
    <property type="match status" value="1"/>
</dbReference>
<gene>
    <name evidence="1" type="ORF">B6428_00020</name>
    <name evidence="2" type="ORF">F0172_01640</name>
</gene>
<evidence type="ECO:0000313" key="1">
    <source>
        <dbReference type="EMBL" id="EAL0747999.1"/>
    </source>
</evidence>
<dbReference type="Gene3D" id="3.90.550.20">
    <property type="match status" value="1"/>
</dbReference>
<dbReference type="EMBL" id="AAKDDM010000001">
    <property type="protein sequence ID" value="ECQ8481233.1"/>
    <property type="molecule type" value="Genomic_DNA"/>
</dbReference>
<organism evidence="1">
    <name type="scientific">Campylobacter jejuni</name>
    <dbReference type="NCBI Taxonomy" id="197"/>
    <lineage>
        <taxon>Bacteria</taxon>
        <taxon>Pseudomonadati</taxon>
        <taxon>Campylobacterota</taxon>
        <taxon>Epsilonproteobacteria</taxon>
        <taxon>Campylobacterales</taxon>
        <taxon>Campylobacteraceae</taxon>
        <taxon>Campylobacter</taxon>
    </lineage>
</organism>
<sequence length="318" mass="38642">MNNFVLCSLYFIYSAFFLNKHRRIIKGKILHQKEHENIANYLENAYIKKYFENKLDDIQIKKTRNINGKKIIWQFWYQGIDNAPCIIKKCFKSVQKYKGNYEVVLLDKDNIKDYLIFPDFIYQKIDDKKFGEKTITIFSDLLRVSLLNNYGGIWLDAGMFLSGEIQKEILDQDFFIFHRSTKKPQDYKNWINFNYNFFSWDEKFKVNIVNGFILSNKNNEIMKIMQDILINYWKYENKLVYYFMFQILFDTLKKKYLNLNLYITNDTDIHLLQYHAKDKYSDKLWNDIKNKTSIHSLKIFKKIRKHSMIDKILFKDTI</sequence>
<proteinExistence type="predicted"/>
<dbReference type="GO" id="GO:0016757">
    <property type="term" value="F:glycosyltransferase activity"/>
    <property type="evidence" value="ECO:0007669"/>
    <property type="project" value="InterPro"/>
</dbReference>
<dbReference type="AlphaFoldDB" id="A0A5T1IWM2"/>
<name>A0A5T1IWM2_CAMJU</name>
<dbReference type="EMBL" id="AACLFB010000001">
    <property type="protein sequence ID" value="EAL0747999.1"/>
    <property type="molecule type" value="Genomic_DNA"/>
</dbReference>
<comment type="caution">
    <text evidence="1">The sequence shown here is derived from an EMBL/GenBank/DDBJ whole genome shotgun (WGS) entry which is preliminary data.</text>
</comment>
<dbReference type="InterPro" id="IPR008441">
    <property type="entry name" value="AfumC-like_glycosyl_Trfase"/>
</dbReference>
<reference evidence="1" key="1">
    <citation type="submission" date="2018-05" db="EMBL/GenBank/DDBJ databases">
        <authorList>
            <consortium name="PulseNet: The National Subtyping Network for Foodborne Disease Surveillance"/>
            <person name="Tarr C.L."/>
            <person name="Trees E."/>
            <person name="Katz L.S."/>
            <person name="Carleton-Romer H.A."/>
            <person name="Stroika S."/>
            <person name="Kucerova Z."/>
            <person name="Roache K.F."/>
            <person name="Sabol A.L."/>
            <person name="Besser J."/>
            <person name="Gerner-Smidt P."/>
        </authorList>
    </citation>
    <scope>NUCLEOTIDE SEQUENCE</scope>
    <source>
        <strain evidence="1">PNUSAC001730</strain>
        <strain evidence="2">PNUSAC011450</strain>
    </source>
</reference>
<evidence type="ECO:0000313" key="2">
    <source>
        <dbReference type="EMBL" id="ECQ8481233.1"/>
    </source>
</evidence>